<organism evidence="1 2">
    <name type="scientific">Coprinellus micaceus</name>
    <name type="common">Glistening ink-cap mushroom</name>
    <name type="synonym">Coprinus micaceus</name>
    <dbReference type="NCBI Taxonomy" id="71717"/>
    <lineage>
        <taxon>Eukaryota</taxon>
        <taxon>Fungi</taxon>
        <taxon>Dikarya</taxon>
        <taxon>Basidiomycota</taxon>
        <taxon>Agaricomycotina</taxon>
        <taxon>Agaricomycetes</taxon>
        <taxon>Agaricomycetidae</taxon>
        <taxon>Agaricales</taxon>
        <taxon>Agaricineae</taxon>
        <taxon>Psathyrellaceae</taxon>
        <taxon>Coprinellus</taxon>
    </lineage>
</organism>
<evidence type="ECO:0000313" key="2">
    <source>
        <dbReference type="Proteomes" id="UP000298030"/>
    </source>
</evidence>
<dbReference type="EMBL" id="QPFP01000287">
    <property type="protein sequence ID" value="TEB18121.1"/>
    <property type="molecule type" value="Genomic_DNA"/>
</dbReference>
<name>A0A4Y7S9U3_COPMI</name>
<protein>
    <submittedName>
        <fullName evidence="1">Uncharacterized protein</fullName>
    </submittedName>
</protein>
<proteinExistence type="predicted"/>
<sequence>MSARQGTGTCPICSKLTWLETINCNSPVPHLSPPTLPLRVLFSRDRIPPRCIHQMVKTYGQGCHICRGAVDRTNAYKGALTEDQWIERYNTYHNQPGSPENPCPHCERGPYVDYKHIVQCSKSKFRSQTWTCPDCKADNIPLASAYQHQCPKSASGSGSGSGGAGSGYGSGSGSGYGGYGSNYAAYGSGYGSGRA</sequence>
<dbReference type="AlphaFoldDB" id="A0A4Y7S9U3"/>
<comment type="caution">
    <text evidence="1">The sequence shown here is derived from an EMBL/GenBank/DDBJ whole genome shotgun (WGS) entry which is preliminary data.</text>
</comment>
<dbReference type="Proteomes" id="UP000298030">
    <property type="component" value="Unassembled WGS sequence"/>
</dbReference>
<accession>A0A4Y7S9U3</accession>
<evidence type="ECO:0000313" key="1">
    <source>
        <dbReference type="EMBL" id="TEB18121.1"/>
    </source>
</evidence>
<reference evidence="1 2" key="1">
    <citation type="journal article" date="2019" name="Nat. Ecol. Evol.">
        <title>Megaphylogeny resolves global patterns of mushroom evolution.</title>
        <authorList>
            <person name="Varga T."/>
            <person name="Krizsan K."/>
            <person name="Foldi C."/>
            <person name="Dima B."/>
            <person name="Sanchez-Garcia M."/>
            <person name="Sanchez-Ramirez S."/>
            <person name="Szollosi G.J."/>
            <person name="Szarkandi J.G."/>
            <person name="Papp V."/>
            <person name="Albert L."/>
            <person name="Andreopoulos W."/>
            <person name="Angelini C."/>
            <person name="Antonin V."/>
            <person name="Barry K.W."/>
            <person name="Bougher N.L."/>
            <person name="Buchanan P."/>
            <person name="Buyck B."/>
            <person name="Bense V."/>
            <person name="Catcheside P."/>
            <person name="Chovatia M."/>
            <person name="Cooper J."/>
            <person name="Damon W."/>
            <person name="Desjardin D."/>
            <person name="Finy P."/>
            <person name="Geml J."/>
            <person name="Haridas S."/>
            <person name="Hughes K."/>
            <person name="Justo A."/>
            <person name="Karasinski D."/>
            <person name="Kautmanova I."/>
            <person name="Kiss B."/>
            <person name="Kocsube S."/>
            <person name="Kotiranta H."/>
            <person name="LaButti K.M."/>
            <person name="Lechner B.E."/>
            <person name="Liimatainen K."/>
            <person name="Lipzen A."/>
            <person name="Lukacs Z."/>
            <person name="Mihaltcheva S."/>
            <person name="Morgado L.N."/>
            <person name="Niskanen T."/>
            <person name="Noordeloos M.E."/>
            <person name="Ohm R.A."/>
            <person name="Ortiz-Santana B."/>
            <person name="Ovrebo C."/>
            <person name="Racz N."/>
            <person name="Riley R."/>
            <person name="Savchenko A."/>
            <person name="Shiryaev A."/>
            <person name="Soop K."/>
            <person name="Spirin V."/>
            <person name="Szebenyi C."/>
            <person name="Tomsovsky M."/>
            <person name="Tulloss R.E."/>
            <person name="Uehling J."/>
            <person name="Grigoriev I.V."/>
            <person name="Vagvolgyi C."/>
            <person name="Papp T."/>
            <person name="Martin F.M."/>
            <person name="Miettinen O."/>
            <person name="Hibbett D.S."/>
            <person name="Nagy L.G."/>
        </authorList>
    </citation>
    <scope>NUCLEOTIDE SEQUENCE [LARGE SCALE GENOMIC DNA]</scope>
    <source>
        <strain evidence="1 2">FP101781</strain>
    </source>
</reference>
<gene>
    <name evidence="1" type="ORF">FA13DRAFT_1720377</name>
</gene>
<keyword evidence="2" id="KW-1185">Reference proteome</keyword>